<sequence length="264" mass="27980">MQDDAPGFADEDLSRDAFLGGKLLLLQPKSGYRAGVDPVLLAASVPARSGESVLDLGCGAGAAALCLGTRVPGLRLTGLELQPAYADLAGRNAAGAGLQMEVMTGNLASPPPALRQLAFHHVIANPPYFDPAASMAAADPGRGSGRAEAVPLSAWIDCAARRLRPRGYLHVIQRIQRLPDLLAAATAARLGAIEVLPLAARTGRAPEHVIFRARKDGRTPFRLHFPLILHHGEKHLSDSDDYSPIISGVLRDGKILPWPGRKML</sequence>
<keyword evidence="2" id="KW-0949">S-adenosyl-L-methionine</keyword>
<evidence type="ECO:0000256" key="1">
    <source>
        <dbReference type="ARBA" id="ARBA00022603"/>
    </source>
</evidence>
<dbReference type="AlphaFoldDB" id="A0A225NHZ6"/>
<dbReference type="SUPFAM" id="SSF53335">
    <property type="entry name" value="S-adenosyl-L-methionine-dependent methyltransferases"/>
    <property type="match status" value="1"/>
</dbReference>
<dbReference type="EMBL" id="AQQR01000004">
    <property type="protein sequence ID" value="OWU73364.1"/>
    <property type="molecule type" value="Genomic_DNA"/>
</dbReference>
<dbReference type="InterPro" id="IPR050210">
    <property type="entry name" value="tRNA_Adenine-N(6)_MTase"/>
</dbReference>
<evidence type="ECO:0000313" key="4">
    <source>
        <dbReference type="EMBL" id="OWU73364.1"/>
    </source>
</evidence>
<dbReference type="Gene3D" id="3.40.50.150">
    <property type="entry name" value="Vaccinia Virus protein VP39"/>
    <property type="match status" value="1"/>
</dbReference>
<keyword evidence="5" id="KW-1185">Reference proteome</keyword>
<dbReference type="InterPro" id="IPR007848">
    <property type="entry name" value="Small_mtfrase_dom"/>
</dbReference>
<keyword evidence="4" id="KW-0808">Transferase</keyword>
<feature type="domain" description="Methyltransferase small" evidence="3">
    <location>
        <begin position="40"/>
        <end position="133"/>
    </location>
</feature>
<name>A0A225NHZ6_9RHOB</name>
<dbReference type="GO" id="GO:0008168">
    <property type="term" value="F:methyltransferase activity"/>
    <property type="evidence" value="ECO:0007669"/>
    <property type="project" value="UniProtKB-KW"/>
</dbReference>
<protein>
    <submittedName>
        <fullName evidence="4">Methyltransferase</fullName>
    </submittedName>
</protein>
<evidence type="ECO:0000256" key="2">
    <source>
        <dbReference type="ARBA" id="ARBA00022691"/>
    </source>
</evidence>
<dbReference type="GO" id="GO:0032259">
    <property type="term" value="P:methylation"/>
    <property type="evidence" value="ECO:0007669"/>
    <property type="project" value="UniProtKB-KW"/>
</dbReference>
<dbReference type="PANTHER" id="PTHR47739:SF1">
    <property type="entry name" value="TRNA1(VAL) (ADENINE(37)-N6)-METHYLTRANSFERASE"/>
    <property type="match status" value="1"/>
</dbReference>
<accession>A0A225NHZ6</accession>
<dbReference type="Pfam" id="PF05175">
    <property type="entry name" value="MTS"/>
    <property type="match status" value="1"/>
</dbReference>
<comment type="caution">
    <text evidence="4">The sequence shown here is derived from an EMBL/GenBank/DDBJ whole genome shotgun (WGS) entry which is preliminary data.</text>
</comment>
<dbReference type="RefSeq" id="WP_088650069.1">
    <property type="nucleotide sequence ID" value="NZ_AQQR01000004.1"/>
</dbReference>
<dbReference type="OrthoDB" id="5489421at2"/>
<dbReference type="InterPro" id="IPR029063">
    <property type="entry name" value="SAM-dependent_MTases_sf"/>
</dbReference>
<reference evidence="4 5" key="1">
    <citation type="submission" date="2013-04" db="EMBL/GenBank/DDBJ databases">
        <title>Oceanicola sp. 22II1-22F33 Genome Sequencing.</title>
        <authorList>
            <person name="Lai Q."/>
            <person name="Li G."/>
            <person name="Shao Z."/>
        </authorList>
    </citation>
    <scope>NUCLEOTIDE SEQUENCE [LARGE SCALE GENOMIC DNA]</scope>
    <source>
        <strain evidence="4 5">22II1-22F33</strain>
    </source>
</reference>
<keyword evidence="1 4" id="KW-0489">Methyltransferase</keyword>
<dbReference type="PANTHER" id="PTHR47739">
    <property type="entry name" value="TRNA1(VAL) (ADENINE(37)-N6)-METHYLTRANSFERASE"/>
    <property type="match status" value="1"/>
</dbReference>
<evidence type="ECO:0000259" key="3">
    <source>
        <dbReference type="Pfam" id="PF05175"/>
    </source>
</evidence>
<gene>
    <name evidence="4" type="ORF">ATO3_11775</name>
</gene>
<evidence type="ECO:0000313" key="5">
    <source>
        <dbReference type="Proteomes" id="UP000215377"/>
    </source>
</evidence>
<proteinExistence type="predicted"/>
<dbReference type="CDD" id="cd02440">
    <property type="entry name" value="AdoMet_MTases"/>
    <property type="match status" value="1"/>
</dbReference>
<organism evidence="4 5">
    <name type="scientific">Marinibacterium profundimaris</name>
    <dbReference type="NCBI Taxonomy" id="1679460"/>
    <lineage>
        <taxon>Bacteria</taxon>
        <taxon>Pseudomonadati</taxon>
        <taxon>Pseudomonadota</taxon>
        <taxon>Alphaproteobacteria</taxon>
        <taxon>Rhodobacterales</taxon>
        <taxon>Paracoccaceae</taxon>
        <taxon>Marinibacterium</taxon>
    </lineage>
</organism>
<dbReference type="Proteomes" id="UP000215377">
    <property type="component" value="Unassembled WGS sequence"/>
</dbReference>